<dbReference type="Proteomes" id="UP000800235">
    <property type="component" value="Unassembled WGS sequence"/>
</dbReference>
<reference evidence="2" key="1">
    <citation type="journal article" date="2020" name="Stud. Mycol.">
        <title>101 Dothideomycetes genomes: a test case for predicting lifestyles and emergence of pathogens.</title>
        <authorList>
            <person name="Haridas S."/>
            <person name="Albert R."/>
            <person name="Binder M."/>
            <person name="Bloem J."/>
            <person name="Labutti K."/>
            <person name="Salamov A."/>
            <person name="Andreopoulos B."/>
            <person name="Baker S."/>
            <person name="Barry K."/>
            <person name="Bills G."/>
            <person name="Bluhm B."/>
            <person name="Cannon C."/>
            <person name="Castanera R."/>
            <person name="Culley D."/>
            <person name="Daum C."/>
            <person name="Ezra D."/>
            <person name="Gonzalez J."/>
            <person name="Henrissat B."/>
            <person name="Kuo A."/>
            <person name="Liang C."/>
            <person name="Lipzen A."/>
            <person name="Lutzoni F."/>
            <person name="Magnuson J."/>
            <person name="Mondo S."/>
            <person name="Nolan M."/>
            <person name="Ohm R."/>
            <person name="Pangilinan J."/>
            <person name="Park H.-J."/>
            <person name="Ramirez L."/>
            <person name="Alfaro M."/>
            <person name="Sun H."/>
            <person name="Tritt A."/>
            <person name="Yoshinaga Y."/>
            <person name="Zwiers L.-H."/>
            <person name="Turgeon B."/>
            <person name="Goodwin S."/>
            <person name="Spatafora J."/>
            <person name="Crous P."/>
            <person name="Grigoriev I."/>
        </authorList>
    </citation>
    <scope>NUCLEOTIDE SEQUENCE</scope>
    <source>
        <strain evidence="2">CBS 130266</strain>
    </source>
</reference>
<accession>A0A9P4TWF5</accession>
<feature type="region of interest" description="Disordered" evidence="1">
    <location>
        <begin position="1"/>
        <end position="43"/>
    </location>
</feature>
<name>A0A9P4TWF5_9PEZI</name>
<organism evidence="2 3">
    <name type="scientific">Tothia fuscella</name>
    <dbReference type="NCBI Taxonomy" id="1048955"/>
    <lineage>
        <taxon>Eukaryota</taxon>
        <taxon>Fungi</taxon>
        <taxon>Dikarya</taxon>
        <taxon>Ascomycota</taxon>
        <taxon>Pezizomycotina</taxon>
        <taxon>Dothideomycetes</taxon>
        <taxon>Pleosporomycetidae</taxon>
        <taxon>Venturiales</taxon>
        <taxon>Cylindrosympodiaceae</taxon>
        <taxon>Tothia</taxon>
    </lineage>
</organism>
<evidence type="ECO:0000313" key="2">
    <source>
        <dbReference type="EMBL" id="KAF2426565.1"/>
    </source>
</evidence>
<sequence length="227" mass="24957">MWPGPHQQQLPPIQSQQQGQPQGQRQGQNLHLRPGVNPGNIWGGATAEEIAARNMALAGPLPFPHGLPNHMDAQLALGGAAPFPHRGEPDIGDEVTYVYRVARGGQVGIPNVAERELGRLQAHGLAPRPPQEAVRDAVERGVFGGGMQEQQTQEARQQQAQAPPGFQRLPNDPNGEWEPIPNELMEQRKPKEVINRQRNGEVEEEEVEDDLVRDADGFADWTESDSE</sequence>
<feature type="compositionally biased region" description="Low complexity" evidence="1">
    <location>
        <begin position="148"/>
        <end position="162"/>
    </location>
</feature>
<feature type="region of interest" description="Disordered" evidence="1">
    <location>
        <begin position="147"/>
        <end position="227"/>
    </location>
</feature>
<feature type="compositionally biased region" description="Basic and acidic residues" evidence="1">
    <location>
        <begin position="185"/>
        <end position="201"/>
    </location>
</feature>
<protein>
    <submittedName>
        <fullName evidence="2">Uncharacterized protein</fullName>
    </submittedName>
</protein>
<keyword evidence="3" id="KW-1185">Reference proteome</keyword>
<evidence type="ECO:0000313" key="3">
    <source>
        <dbReference type="Proteomes" id="UP000800235"/>
    </source>
</evidence>
<dbReference type="AlphaFoldDB" id="A0A9P4TWF5"/>
<feature type="compositionally biased region" description="Low complexity" evidence="1">
    <location>
        <begin position="7"/>
        <end position="28"/>
    </location>
</feature>
<evidence type="ECO:0000256" key="1">
    <source>
        <dbReference type="SAM" id="MobiDB-lite"/>
    </source>
</evidence>
<comment type="caution">
    <text evidence="2">The sequence shown here is derived from an EMBL/GenBank/DDBJ whole genome shotgun (WGS) entry which is preliminary data.</text>
</comment>
<proteinExistence type="predicted"/>
<gene>
    <name evidence="2" type="ORF">EJ08DRAFT_369295</name>
</gene>
<dbReference type="EMBL" id="MU007063">
    <property type="protein sequence ID" value="KAF2426565.1"/>
    <property type="molecule type" value="Genomic_DNA"/>
</dbReference>